<dbReference type="EnsemblPlants" id="OMERI11G16690.1">
    <property type="protein sequence ID" value="OMERI11G16690.1"/>
    <property type="gene ID" value="OMERI11G16690"/>
</dbReference>
<keyword evidence="2" id="KW-1185">Reference proteome</keyword>
<dbReference type="AlphaFoldDB" id="A0A0E0F7T2"/>
<proteinExistence type="predicted"/>
<evidence type="ECO:0000313" key="1">
    <source>
        <dbReference type="EnsemblPlants" id="OMERI11G16690.1"/>
    </source>
</evidence>
<protein>
    <submittedName>
        <fullName evidence="1">Uncharacterized protein</fullName>
    </submittedName>
</protein>
<reference evidence="1" key="2">
    <citation type="submission" date="2018-05" db="EMBL/GenBank/DDBJ databases">
        <title>OmerRS3 (Oryza meridionalis Reference Sequence Version 3).</title>
        <authorList>
            <person name="Zhang J."/>
            <person name="Kudrna D."/>
            <person name="Lee S."/>
            <person name="Talag J."/>
            <person name="Welchert J."/>
            <person name="Wing R.A."/>
        </authorList>
    </citation>
    <scope>NUCLEOTIDE SEQUENCE [LARGE SCALE GENOMIC DNA]</scope>
    <source>
        <strain evidence="1">cv. OR44</strain>
    </source>
</reference>
<organism evidence="1">
    <name type="scientific">Oryza meridionalis</name>
    <dbReference type="NCBI Taxonomy" id="40149"/>
    <lineage>
        <taxon>Eukaryota</taxon>
        <taxon>Viridiplantae</taxon>
        <taxon>Streptophyta</taxon>
        <taxon>Embryophyta</taxon>
        <taxon>Tracheophyta</taxon>
        <taxon>Spermatophyta</taxon>
        <taxon>Magnoliopsida</taxon>
        <taxon>Liliopsida</taxon>
        <taxon>Poales</taxon>
        <taxon>Poaceae</taxon>
        <taxon>BOP clade</taxon>
        <taxon>Oryzoideae</taxon>
        <taxon>Oryzeae</taxon>
        <taxon>Oryzinae</taxon>
        <taxon>Oryza</taxon>
    </lineage>
</organism>
<reference evidence="1" key="1">
    <citation type="submission" date="2015-04" db="UniProtKB">
        <authorList>
            <consortium name="EnsemblPlants"/>
        </authorList>
    </citation>
    <scope>IDENTIFICATION</scope>
</reference>
<dbReference type="Proteomes" id="UP000008021">
    <property type="component" value="Chromosome 11"/>
</dbReference>
<accession>A0A0E0F7T2</accession>
<evidence type="ECO:0000313" key="2">
    <source>
        <dbReference type="Proteomes" id="UP000008021"/>
    </source>
</evidence>
<dbReference type="HOGENOM" id="CLU_192486_0_0_1"/>
<name>A0A0E0F7T2_9ORYZ</name>
<dbReference type="Gramene" id="OMERI11G16690.1">
    <property type="protein sequence ID" value="OMERI11G16690.1"/>
    <property type="gene ID" value="OMERI11G16690"/>
</dbReference>
<sequence length="85" mass="9288">MAIPRTKACDGIGGQAAEATLAALSPSPWASWEWAGWRRLVAVREEAKSGEIGCADARDDGRGSGRDYRVGDLLQTKWIEAEQWQ</sequence>